<evidence type="ECO:0000313" key="15">
    <source>
        <dbReference type="EMBL" id="CAD7624177.1"/>
    </source>
</evidence>
<keyword evidence="9" id="KW-0238">DNA-binding</keyword>
<feature type="domain" description="C2H2-type" evidence="14">
    <location>
        <begin position="436"/>
        <end position="466"/>
    </location>
</feature>
<evidence type="ECO:0000259" key="14">
    <source>
        <dbReference type="PROSITE" id="PS50157"/>
    </source>
</evidence>
<dbReference type="Proteomes" id="UP000759131">
    <property type="component" value="Unassembled WGS sequence"/>
</dbReference>
<feature type="domain" description="C2H2-type" evidence="14">
    <location>
        <begin position="292"/>
        <end position="322"/>
    </location>
</feature>
<evidence type="ECO:0000256" key="1">
    <source>
        <dbReference type="ARBA" id="ARBA00003767"/>
    </source>
</evidence>
<evidence type="ECO:0000256" key="4">
    <source>
        <dbReference type="ARBA" id="ARBA00022723"/>
    </source>
</evidence>
<sequence length="676" mass="77199">SKYETLIDCEDKQHFRLLSLRLDQLSDETYGSDGSPIKTESIVTQTDATDGQQSGQAVTQLTTGLSTGEKSHKLLKQSLKNKCIVTETDATDGQQLSGKSVDMRCDLNDNGVNKGCVVLKTYSKTGQQLRQTVTQPIKVVKHLWCKPSAENTPKTAIATQSQSQDKKVVYLVVNSVNQTSGQSAGTSASGQQLRLISLGKVLRCHVIDCQFKCLAMGSLETHLQVHDRSFQPQPMPGFASYEEQRKAIDKQCYDSTTKLYYCRQTGCQRQKPFKLREMLTKHMRRVHSGQRYVCYDPNCDTQFRYPASVRKHYNLIHAGIEPPKRFVCPHDDCGYRCASAVTLQIHIKVHDNPNHVNYKRRRRELTEECYDSTTDSYHCRQTGCQKTWKKYEDVLKHMQRVHTDRTVVCEHSDCDMRFKSSYVMKNHYKLIHERLMKCPIGDCGREYRDRQSLNQHVITAHPTEYNVYRKARRANNSFRCQHPGCDRGFSSRYTLLQHQAIHNTEPTVRCPKCPQLFDSLHLLYKHKLSQHNIKPKSQRKDYRCERPGCQYTGTLNALRIHSMTHTGEKPYACDWPECGKRFTSGISLNGHMNIHQNLKPYACDWPGSIRLSLARIRVAAGSVSTLTPAVVPSLEAPVVGGRHRWPQPCGEEVMKRWCRCCGHHRGSVTMVIAMGL</sequence>
<evidence type="ECO:0000256" key="13">
    <source>
        <dbReference type="PROSITE-ProRule" id="PRU00042"/>
    </source>
</evidence>
<evidence type="ECO:0000256" key="9">
    <source>
        <dbReference type="ARBA" id="ARBA00023125"/>
    </source>
</evidence>
<evidence type="ECO:0000256" key="12">
    <source>
        <dbReference type="ARBA" id="ARBA00037948"/>
    </source>
</evidence>
<keyword evidence="7" id="KW-0862">Zinc</keyword>
<feature type="domain" description="C2H2-type" evidence="14">
    <location>
        <begin position="571"/>
        <end position="600"/>
    </location>
</feature>
<dbReference type="SMART" id="SM00355">
    <property type="entry name" value="ZnF_C2H2"/>
    <property type="match status" value="11"/>
</dbReference>
<dbReference type="AlphaFoldDB" id="A0A7R9KLD4"/>
<dbReference type="InterPro" id="IPR036236">
    <property type="entry name" value="Znf_C2H2_sf"/>
</dbReference>
<dbReference type="InterPro" id="IPR013087">
    <property type="entry name" value="Znf_C2H2_type"/>
</dbReference>
<dbReference type="Gene3D" id="3.30.160.60">
    <property type="entry name" value="Classic Zinc Finger"/>
    <property type="match status" value="6"/>
</dbReference>
<keyword evidence="8" id="KW-0805">Transcription regulation</keyword>
<evidence type="ECO:0000256" key="3">
    <source>
        <dbReference type="ARBA" id="ARBA00006991"/>
    </source>
</evidence>
<evidence type="ECO:0000313" key="16">
    <source>
        <dbReference type="Proteomes" id="UP000759131"/>
    </source>
</evidence>
<evidence type="ECO:0000256" key="10">
    <source>
        <dbReference type="ARBA" id="ARBA00023163"/>
    </source>
</evidence>
<dbReference type="GO" id="GO:0005634">
    <property type="term" value="C:nucleus"/>
    <property type="evidence" value="ECO:0007669"/>
    <property type="project" value="UniProtKB-SubCell"/>
</dbReference>
<keyword evidence="16" id="KW-1185">Reference proteome</keyword>
<keyword evidence="10" id="KW-0804">Transcription</keyword>
<dbReference type="GO" id="GO:0000981">
    <property type="term" value="F:DNA-binding transcription factor activity, RNA polymerase II-specific"/>
    <property type="evidence" value="ECO:0007669"/>
    <property type="project" value="TreeGrafter"/>
</dbReference>
<evidence type="ECO:0000256" key="5">
    <source>
        <dbReference type="ARBA" id="ARBA00022737"/>
    </source>
</evidence>
<keyword evidence="11" id="KW-0539">Nucleus</keyword>
<proteinExistence type="inferred from homology"/>
<feature type="domain" description="C2H2-type" evidence="14">
    <location>
        <begin position="326"/>
        <end position="355"/>
    </location>
</feature>
<dbReference type="InterPro" id="IPR050527">
    <property type="entry name" value="Snail/Krueppel_Znf"/>
</dbReference>
<evidence type="ECO:0000256" key="2">
    <source>
        <dbReference type="ARBA" id="ARBA00004123"/>
    </source>
</evidence>
<evidence type="ECO:0000256" key="7">
    <source>
        <dbReference type="ARBA" id="ARBA00022833"/>
    </source>
</evidence>
<dbReference type="SUPFAM" id="SSF57667">
    <property type="entry name" value="beta-beta-alpha zinc fingers"/>
    <property type="match status" value="3"/>
</dbReference>
<evidence type="ECO:0000256" key="8">
    <source>
        <dbReference type="ARBA" id="ARBA00023015"/>
    </source>
</evidence>
<accession>A0A7R9KLD4</accession>
<organism evidence="15">
    <name type="scientific">Medioppia subpectinata</name>
    <dbReference type="NCBI Taxonomy" id="1979941"/>
    <lineage>
        <taxon>Eukaryota</taxon>
        <taxon>Metazoa</taxon>
        <taxon>Ecdysozoa</taxon>
        <taxon>Arthropoda</taxon>
        <taxon>Chelicerata</taxon>
        <taxon>Arachnida</taxon>
        <taxon>Acari</taxon>
        <taxon>Acariformes</taxon>
        <taxon>Sarcoptiformes</taxon>
        <taxon>Oribatida</taxon>
        <taxon>Brachypylina</taxon>
        <taxon>Oppioidea</taxon>
        <taxon>Oppiidae</taxon>
        <taxon>Medioppia</taxon>
    </lineage>
</organism>
<name>A0A7R9KLD4_9ACAR</name>
<dbReference type="EMBL" id="OC856720">
    <property type="protein sequence ID" value="CAD7624177.1"/>
    <property type="molecule type" value="Genomic_DNA"/>
</dbReference>
<keyword evidence="6 13" id="KW-0863">Zinc-finger</keyword>
<dbReference type="PROSITE" id="PS00028">
    <property type="entry name" value="ZINC_FINGER_C2H2_1"/>
    <property type="match status" value="9"/>
</dbReference>
<keyword evidence="5" id="KW-0677">Repeat</keyword>
<gene>
    <name evidence="15" type="ORF">OSB1V03_LOCUS4623</name>
</gene>
<evidence type="ECO:0000256" key="11">
    <source>
        <dbReference type="ARBA" id="ARBA00023242"/>
    </source>
</evidence>
<feature type="domain" description="C2H2-type" evidence="14">
    <location>
        <begin position="478"/>
        <end position="507"/>
    </location>
</feature>
<feature type="domain" description="C2H2-type" evidence="14">
    <location>
        <begin position="377"/>
        <end position="407"/>
    </location>
</feature>
<comment type="function">
    <text evidence="1">May be involved in transcriptional regulation.</text>
</comment>
<comment type="subcellular location">
    <subcellularLocation>
        <location evidence="2">Nucleus</location>
    </subcellularLocation>
</comment>
<comment type="similarity">
    <text evidence="3">Belongs to the krueppel C2H2-type zinc-finger protein family.</text>
</comment>
<dbReference type="PANTHER" id="PTHR24388">
    <property type="entry name" value="ZINC FINGER PROTEIN"/>
    <property type="match status" value="1"/>
</dbReference>
<dbReference type="FunFam" id="3.30.160.60:FF:000097">
    <property type="entry name" value="Zinc finger protein"/>
    <property type="match status" value="1"/>
</dbReference>
<comment type="similarity">
    <text evidence="12">Belongs to the snail C2H2-type zinc-finger protein family.</text>
</comment>
<protein>
    <recommendedName>
        <fullName evidence="14">C2H2-type domain-containing protein</fullName>
    </recommendedName>
</protein>
<keyword evidence="4" id="KW-0479">Metal-binding</keyword>
<dbReference type="GO" id="GO:0008270">
    <property type="term" value="F:zinc ion binding"/>
    <property type="evidence" value="ECO:0007669"/>
    <property type="project" value="UniProtKB-KW"/>
</dbReference>
<reference evidence="15" key="1">
    <citation type="submission" date="2020-11" db="EMBL/GenBank/DDBJ databases">
        <authorList>
            <person name="Tran Van P."/>
        </authorList>
    </citation>
    <scope>NUCLEOTIDE SEQUENCE</scope>
</reference>
<dbReference type="PROSITE" id="PS50157">
    <property type="entry name" value="ZINC_FINGER_C2H2_2"/>
    <property type="match status" value="8"/>
</dbReference>
<evidence type="ECO:0000256" key="6">
    <source>
        <dbReference type="ARBA" id="ARBA00022771"/>
    </source>
</evidence>
<feature type="domain" description="C2H2-type" evidence="14">
    <location>
        <begin position="260"/>
        <end position="292"/>
    </location>
</feature>
<dbReference type="EMBL" id="CAJPIZ010002145">
    <property type="protein sequence ID" value="CAG2104607.1"/>
    <property type="molecule type" value="Genomic_DNA"/>
</dbReference>
<feature type="non-terminal residue" evidence="15">
    <location>
        <position position="676"/>
    </location>
</feature>
<dbReference type="PANTHER" id="PTHR24388:SF96">
    <property type="entry name" value="GENE, 32687-RELATED"/>
    <property type="match status" value="1"/>
</dbReference>
<dbReference type="OrthoDB" id="654211at2759"/>
<feature type="domain" description="C2H2-type" evidence="14">
    <location>
        <begin position="542"/>
        <end position="570"/>
    </location>
</feature>
<dbReference type="Pfam" id="PF00096">
    <property type="entry name" value="zf-C2H2"/>
    <property type="match status" value="1"/>
</dbReference>
<dbReference type="GO" id="GO:0000978">
    <property type="term" value="F:RNA polymerase II cis-regulatory region sequence-specific DNA binding"/>
    <property type="evidence" value="ECO:0007669"/>
    <property type="project" value="TreeGrafter"/>
</dbReference>